<reference evidence="1 2" key="1">
    <citation type="submission" date="2018-05" db="EMBL/GenBank/DDBJ databases">
        <title>A metagenomic window into the 2 km-deep terrestrial subsurface aquifer revealed taxonomically and functionally diverse microbial community comprising novel uncultured bacterial lineages.</title>
        <authorList>
            <person name="Kadnikov V.V."/>
            <person name="Mardanov A.V."/>
            <person name="Beletsky A.V."/>
            <person name="Banks D."/>
            <person name="Pimenov N.V."/>
            <person name="Frank Y.A."/>
            <person name="Karnachuk O.V."/>
            <person name="Ravin N.V."/>
        </authorList>
    </citation>
    <scope>NUCLEOTIDE SEQUENCE [LARGE SCALE GENOMIC DNA]</scope>
    <source>
        <strain evidence="1">BY5</strain>
    </source>
</reference>
<dbReference type="EMBL" id="QOQW01000013">
    <property type="protein sequence ID" value="RCK79361.1"/>
    <property type="molecule type" value="Genomic_DNA"/>
</dbReference>
<sequence>MRVGAAGGVTFSPWATVFGATGDPSCVSKVTWYVVTDWATHLA</sequence>
<name>A0A367ZPS5_9BACT</name>
<protein>
    <submittedName>
        <fullName evidence="1">Uncharacterized protein</fullName>
    </submittedName>
</protein>
<organism evidence="1 2">
    <name type="scientific">Candidatus Ozemobacter sibiricus</name>
    <dbReference type="NCBI Taxonomy" id="2268124"/>
    <lineage>
        <taxon>Bacteria</taxon>
        <taxon>Candidatus Ozemobacteria</taxon>
        <taxon>Candidatus Ozemobacterales</taxon>
        <taxon>Candidatus Ozemobacteraceae</taxon>
        <taxon>Candidatus Ozemobacter</taxon>
    </lineage>
</organism>
<accession>A0A367ZPS5</accession>
<comment type="caution">
    <text evidence="1">The sequence shown here is derived from an EMBL/GenBank/DDBJ whole genome shotgun (WGS) entry which is preliminary data.</text>
</comment>
<evidence type="ECO:0000313" key="2">
    <source>
        <dbReference type="Proteomes" id="UP000252355"/>
    </source>
</evidence>
<gene>
    <name evidence="1" type="ORF">OZSIB_0001</name>
</gene>
<proteinExistence type="predicted"/>
<dbReference type="AlphaFoldDB" id="A0A367ZPS5"/>
<dbReference type="Proteomes" id="UP000252355">
    <property type="component" value="Unassembled WGS sequence"/>
</dbReference>
<evidence type="ECO:0000313" key="1">
    <source>
        <dbReference type="EMBL" id="RCK79361.1"/>
    </source>
</evidence>